<proteinExistence type="predicted"/>
<protein>
    <submittedName>
        <fullName evidence="1">Uncharacterized protein</fullName>
    </submittedName>
</protein>
<organism evidence="1 2">
    <name type="scientific">Halogranum tailed virus 1</name>
    <dbReference type="NCBI Taxonomy" id="1273749"/>
    <lineage>
        <taxon>Viruses</taxon>
        <taxon>Duplodnaviria</taxon>
        <taxon>Heunggongvirae</taxon>
        <taxon>Uroviricota</taxon>
        <taxon>Caudoviricetes</taxon>
        <taxon>Thumleimavirales</taxon>
        <taxon>Halomagnusviridae</taxon>
        <taxon>Hagravirus</taxon>
        <taxon>Hagravirus capitaneum</taxon>
        <taxon>Hagravirus HGTV1</taxon>
    </lineage>
</organism>
<gene>
    <name evidence="1" type="primary">306</name>
    <name evidence="1" type="ORF">HGTV1_306</name>
</gene>
<dbReference type="KEGG" id="vg:16193938"/>
<dbReference type="EMBL" id="KC292026">
    <property type="protein sequence ID" value="AGM11603.1"/>
    <property type="molecule type" value="Genomic_DNA"/>
</dbReference>
<dbReference type="GeneID" id="16193938"/>
<evidence type="ECO:0000313" key="1">
    <source>
        <dbReference type="EMBL" id="AGM11603.1"/>
    </source>
</evidence>
<keyword evidence="2" id="KW-1185">Reference proteome</keyword>
<dbReference type="Proteomes" id="UP000202786">
    <property type="component" value="Segment"/>
</dbReference>
<sequence length="60" mass="6909">MARQKAINSEQGKWKVIAHTSTPFGVEERVLERHESKREAEAAKRRLESPALNRRLGVVR</sequence>
<dbReference type="RefSeq" id="YP_008059481.1">
    <property type="nucleotide sequence ID" value="NC_021328.1"/>
</dbReference>
<name>R4TN22_9CAUD</name>
<reference evidence="1 2" key="1">
    <citation type="submission" date="2012-12" db="EMBL/GenBank/DDBJ databases">
        <authorList>
            <person name="Sencilo A."/>
            <person name="Jacobs-Sera D."/>
            <person name="Russell D.A."/>
            <person name="Ko C."/>
            <person name="Atanasova N."/>
            <person name="Osterlund E."/>
            <person name="Oksanen H.M."/>
            <person name="Bamford D.H."/>
            <person name="Hatfull G.F."/>
            <person name="Roine E."/>
            <person name="Hendrix R.W."/>
        </authorList>
    </citation>
    <scope>NUCLEOTIDE SEQUENCE [LARGE SCALE GENOMIC DNA]</scope>
</reference>
<accession>R4TN22</accession>
<evidence type="ECO:0000313" key="2">
    <source>
        <dbReference type="Proteomes" id="UP000202786"/>
    </source>
</evidence>